<evidence type="ECO:0000313" key="2">
    <source>
        <dbReference type="EMBL" id="GBF57007.1"/>
    </source>
</evidence>
<organism evidence="2 3">
    <name type="scientific">Candidatus Phycosocius bacilliformis</name>
    <dbReference type="NCBI Taxonomy" id="1445552"/>
    <lineage>
        <taxon>Bacteria</taxon>
        <taxon>Pseudomonadati</taxon>
        <taxon>Pseudomonadota</taxon>
        <taxon>Alphaproteobacteria</taxon>
        <taxon>Caulobacterales</taxon>
        <taxon>Caulobacterales incertae sedis</taxon>
        <taxon>Candidatus Phycosocius</taxon>
    </lineage>
</organism>
<proteinExistence type="predicted"/>
<sequence>MRYTLFLPVLALGLVATACAPADPLAKLSEEDRTFLFAGPQTNAAFLGQPGDAGPIACNPQRMNQGYVLVDAPDGYWLDSIRPTGTERHKILSVETTEDGYLVKAQNGVGVSFSLIIEQTGTKTAKISWDGATAERYLRCPGMPA</sequence>
<dbReference type="OrthoDB" id="9829492at2"/>
<feature type="chain" id="PRO_5015138059" description="Lipoprotein" evidence="1">
    <location>
        <begin position="23"/>
        <end position="145"/>
    </location>
</feature>
<dbReference type="AlphaFoldDB" id="A0A2P2E7H8"/>
<keyword evidence="1" id="KW-0732">Signal</keyword>
<dbReference type="Proteomes" id="UP000245086">
    <property type="component" value="Unassembled WGS sequence"/>
</dbReference>
<gene>
    <name evidence="2" type="ORF">PbB2_00664</name>
</gene>
<feature type="signal peptide" evidence="1">
    <location>
        <begin position="1"/>
        <end position="22"/>
    </location>
</feature>
<protein>
    <recommendedName>
        <fullName evidence="4">Lipoprotein</fullName>
    </recommendedName>
</protein>
<evidence type="ECO:0000256" key="1">
    <source>
        <dbReference type="SAM" id="SignalP"/>
    </source>
</evidence>
<dbReference type="EMBL" id="BFBR01000001">
    <property type="protein sequence ID" value="GBF57007.1"/>
    <property type="molecule type" value="Genomic_DNA"/>
</dbReference>
<name>A0A2P2E7H8_9PROT</name>
<comment type="caution">
    <text evidence="2">The sequence shown here is derived from an EMBL/GenBank/DDBJ whole genome shotgun (WGS) entry which is preliminary data.</text>
</comment>
<keyword evidence="3" id="KW-1185">Reference proteome</keyword>
<evidence type="ECO:0008006" key="4">
    <source>
        <dbReference type="Google" id="ProtNLM"/>
    </source>
</evidence>
<dbReference type="PROSITE" id="PS51257">
    <property type="entry name" value="PROKAR_LIPOPROTEIN"/>
    <property type="match status" value="1"/>
</dbReference>
<evidence type="ECO:0000313" key="3">
    <source>
        <dbReference type="Proteomes" id="UP000245086"/>
    </source>
</evidence>
<dbReference type="RefSeq" id="WP_108983836.1">
    <property type="nucleotide sequence ID" value="NZ_BFBR01000001.1"/>
</dbReference>
<accession>A0A2P2E7H8</accession>
<reference evidence="2 3" key="1">
    <citation type="journal article" date="2018" name="Genome Announc.">
        <title>Draft Genome Sequence of "Candidatus Phycosocius bacilliformis," an Alphaproteobacterial Ectosymbiont of the Hydrocarbon-Producing Green Alga Botryococcus braunii.</title>
        <authorList>
            <person name="Tanabe Y."/>
            <person name="Yamaguchi H."/>
            <person name="Watanabe M.M."/>
        </authorList>
    </citation>
    <scope>NUCLEOTIDE SEQUENCE [LARGE SCALE GENOMIC DNA]</scope>
    <source>
        <strain evidence="2 3">BOTRYCO-2</strain>
    </source>
</reference>